<dbReference type="RefSeq" id="WP_135974778.1">
    <property type="nucleotide sequence ID" value="NZ_CP039291.1"/>
</dbReference>
<dbReference type="PANTHER" id="PTHR43649">
    <property type="entry name" value="ARABINOSE-BINDING PROTEIN-RELATED"/>
    <property type="match status" value="1"/>
</dbReference>
<dbReference type="PANTHER" id="PTHR43649:SF12">
    <property type="entry name" value="DIACETYLCHITOBIOSE BINDING PROTEIN DASA"/>
    <property type="match status" value="1"/>
</dbReference>
<dbReference type="SUPFAM" id="SSF53850">
    <property type="entry name" value="Periplasmic binding protein-like II"/>
    <property type="match status" value="1"/>
</dbReference>
<dbReference type="InterPro" id="IPR006059">
    <property type="entry name" value="SBP"/>
</dbReference>
<evidence type="ECO:0000313" key="2">
    <source>
        <dbReference type="EMBL" id="QCB93714.1"/>
    </source>
</evidence>
<dbReference type="Pfam" id="PF01547">
    <property type="entry name" value="SBP_bac_1"/>
    <property type="match status" value="1"/>
</dbReference>
<dbReference type="EMBL" id="CP039291">
    <property type="protein sequence ID" value="QCB93714.1"/>
    <property type="molecule type" value="Genomic_DNA"/>
</dbReference>
<dbReference type="OrthoDB" id="9795467at2"/>
<name>A0A4P7SLM3_9CELL</name>
<proteinExistence type="predicted"/>
<keyword evidence="1" id="KW-0732">Signal</keyword>
<keyword evidence="3" id="KW-1185">Reference proteome</keyword>
<evidence type="ECO:0000256" key="1">
    <source>
        <dbReference type="SAM" id="SignalP"/>
    </source>
</evidence>
<protein>
    <submittedName>
        <fullName evidence="2">Extracellular solute-binding protein</fullName>
    </submittedName>
</protein>
<organism evidence="2 3">
    <name type="scientific">Cellulomonas shaoxiangyii</name>
    <dbReference type="NCBI Taxonomy" id="2566013"/>
    <lineage>
        <taxon>Bacteria</taxon>
        <taxon>Bacillati</taxon>
        <taxon>Actinomycetota</taxon>
        <taxon>Actinomycetes</taxon>
        <taxon>Micrococcales</taxon>
        <taxon>Cellulomonadaceae</taxon>
        <taxon>Cellulomonas</taxon>
    </lineage>
</organism>
<reference evidence="2 3" key="1">
    <citation type="submission" date="2019-04" db="EMBL/GenBank/DDBJ databases">
        <title>Isolation and identification of Cellulomonas shaoxiangyii sp. Nov. isolated from feces of the Tibetan antelopes (Pantholops hodgsonii) in the Qinghai-Tibet plateau of China.</title>
        <authorList>
            <person name="Tian Z."/>
        </authorList>
    </citation>
    <scope>NUCLEOTIDE SEQUENCE [LARGE SCALE GENOMIC DNA]</scope>
    <source>
        <strain evidence="2 3">Z28</strain>
    </source>
</reference>
<dbReference type="PROSITE" id="PS51257">
    <property type="entry name" value="PROKAR_LIPOPROTEIN"/>
    <property type="match status" value="1"/>
</dbReference>
<dbReference type="Proteomes" id="UP000296469">
    <property type="component" value="Chromosome"/>
</dbReference>
<gene>
    <name evidence="2" type="ORF">E5225_09235</name>
</gene>
<accession>A0A4P7SLM3</accession>
<dbReference type="Gene3D" id="3.40.190.10">
    <property type="entry name" value="Periplasmic binding protein-like II"/>
    <property type="match status" value="1"/>
</dbReference>
<dbReference type="InterPro" id="IPR050490">
    <property type="entry name" value="Bact_solute-bd_prot1"/>
</dbReference>
<dbReference type="AlphaFoldDB" id="A0A4P7SLM3"/>
<evidence type="ECO:0000313" key="3">
    <source>
        <dbReference type="Proteomes" id="UP000296469"/>
    </source>
</evidence>
<feature type="signal peptide" evidence="1">
    <location>
        <begin position="1"/>
        <end position="27"/>
    </location>
</feature>
<dbReference type="KEGG" id="celz:E5225_09235"/>
<feature type="chain" id="PRO_5038917718" evidence="1">
    <location>
        <begin position="28"/>
        <end position="464"/>
    </location>
</feature>
<sequence>MSTTRRTTRRSPLLGGLALVTATATLAACGPGGGGAAGGDGPTDFTTAPTGELAAWAFDNADDVGEARMAYAEEQLGDVEITMDQTSFDAQKFTTRVAGGQVPDVVQMDRRFVPTYAAQGLIQPLDACYDAHGVVADERFYDFVVDDVQWDDQLWAVPQFYQPPAILLNTRVLEAAGITDEQIDTSQPDVLLQAIAATYTEEGGSPTRLGLDPVAAGQAGLWVLGMGGQLTDEDGVPTLDDPSNVAGVELLKQITDAQGGYAQVKSFTDAFDTFGDANQYATDQVAAQVNAQWYPNVLSPYVGDVQVRAVPFLDAEGQPFSVAGGTAFVVPAGAKNPDAACAWMLELTEIGAWEAAGEARAATREEDGGINTGLFTGSPDADQLVRDRWVVESGDPGFDQVIATYYEVLDYGKTFGASPAGQEIGNALNNAVTAVLLGDATAEEALADAQHAAQRAYDNVTAAG</sequence>